<comment type="caution">
    <text evidence="2">The sequence shown here is derived from an EMBL/GenBank/DDBJ whole genome shotgun (WGS) entry which is preliminary data.</text>
</comment>
<proteinExistence type="predicted"/>
<organism evidence="2 3">
    <name type="scientific">Hibiscus sabdariffa</name>
    <name type="common">roselle</name>
    <dbReference type="NCBI Taxonomy" id="183260"/>
    <lineage>
        <taxon>Eukaryota</taxon>
        <taxon>Viridiplantae</taxon>
        <taxon>Streptophyta</taxon>
        <taxon>Embryophyta</taxon>
        <taxon>Tracheophyta</taxon>
        <taxon>Spermatophyta</taxon>
        <taxon>Magnoliopsida</taxon>
        <taxon>eudicotyledons</taxon>
        <taxon>Gunneridae</taxon>
        <taxon>Pentapetalae</taxon>
        <taxon>rosids</taxon>
        <taxon>malvids</taxon>
        <taxon>Malvales</taxon>
        <taxon>Malvaceae</taxon>
        <taxon>Malvoideae</taxon>
        <taxon>Hibiscus</taxon>
    </lineage>
</organism>
<feature type="region of interest" description="Disordered" evidence="1">
    <location>
        <begin position="34"/>
        <end position="59"/>
    </location>
</feature>
<evidence type="ECO:0000313" key="3">
    <source>
        <dbReference type="Proteomes" id="UP001396334"/>
    </source>
</evidence>
<evidence type="ECO:0000313" key="2">
    <source>
        <dbReference type="EMBL" id="KAK9015886.1"/>
    </source>
</evidence>
<name>A0ABR2RSK0_9ROSI</name>
<gene>
    <name evidence="2" type="ORF">V6N11_006976</name>
</gene>
<keyword evidence="3" id="KW-1185">Reference proteome</keyword>
<sequence>MGVSSCIKVVNLQAELAHIQAHVSTLRRLPPLPQPQAFCPSPTPHSLYASDLDPPQPQHTSMELTDFQFPSVQEVDNQELQALAREFVSVYLRPSTSSS</sequence>
<evidence type="ECO:0000256" key="1">
    <source>
        <dbReference type="SAM" id="MobiDB-lite"/>
    </source>
</evidence>
<accession>A0ABR2RSK0</accession>
<dbReference type="EMBL" id="JBBPBN010000021">
    <property type="protein sequence ID" value="KAK9015886.1"/>
    <property type="molecule type" value="Genomic_DNA"/>
</dbReference>
<dbReference type="Proteomes" id="UP001396334">
    <property type="component" value="Unassembled WGS sequence"/>
</dbReference>
<reference evidence="2 3" key="1">
    <citation type="journal article" date="2024" name="G3 (Bethesda)">
        <title>Genome assembly of Hibiscus sabdariffa L. provides insights into metabolisms of medicinal natural products.</title>
        <authorList>
            <person name="Kim T."/>
        </authorList>
    </citation>
    <scope>NUCLEOTIDE SEQUENCE [LARGE SCALE GENOMIC DNA]</scope>
    <source>
        <strain evidence="2">TK-2024</strain>
        <tissue evidence="2">Old leaves</tissue>
    </source>
</reference>
<protein>
    <submittedName>
        <fullName evidence="2">Uncharacterized protein</fullName>
    </submittedName>
</protein>